<evidence type="ECO:0000256" key="1">
    <source>
        <dbReference type="SAM" id="MobiDB-lite"/>
    </source>
</evidence>
<name>A0ABT6WB24_9ACTN</name>
<organism evidence="2 3">
    <name type="scientific">Streptantibioticus silvisoli</name>
    <dbReference type="NCBI Taxonomy" id="2705255"/>
    <lineage>
        <taxon>Bacteria</taxon>
        <taxon>Bacillati</taxon>
        <taxon>Actinomycetota</taxon>
        <taxon>Actinomycetes</taxon>
        <taxon>Kitasatosporales</taxon>
        <taxon>Streptomycetaceae</taxon>
        <taxon>Streptantibioticus</taxon>
    </lineage>
</organism>
<evidence type="ECO:0000313" key="2">
    <source>
        <dbReference type="EMBL" id="MDI5967687.1"/>
    </source>
</evidence>
<feature type="compositionally biased region" description="Pro residues" evidence="1">
    <location>
        <begin position="60"/>
        <end position="72"/>
    </location>
</feature>
<protein>
    <submittedName>
        <fullName evidence="2">Uncharacterized protein</fullName>
    </submittedName>
</protein>
<dbReference type="EMBL" id="JAAGKO020000112">
    <property type="protein sequence ID" value="MDI5967687.1"/>
    <property type="molecule type" value="Genomic_DNA"/>
</dbReference>
<dbReference type="RefSeq" id="WP_282704952.1">
    <property type="nucleotide sequence ID" value="NZ_JAAGKO020000112.1"/>
</dbReference>
<sequence>MVQPDAAALAEQRETAALAEIEWCCELMIAAASLHGDRLSLDVIDAVLGVRPRCAARPACRPPGPPASQPRPRPVRGPAWPTRPAPHG</sequence>
<reference evidence="2 3" key="1">
    <citation type="submission" date="2023-05" db="EMBL/GenBank/DDBJ databases">
        <title>Streptantibioticus silvisoli sp. nov., acidotolerant actinomycetes 1 from pine litter.</title>
        <authorList>
            <person name="Swiecimska M."/>
            <person name="Golinska P."/>
            <person name="Sangal V."/>
            <person name="Wachnowicz B."/>
            <person name="Goodfellow M."/>
        </authorList>
    </citation>
    <scope>NUCLEOTIDE SEQUENCE [LARGE SCALE GENOMIC DNA]</scope>
    <source>
        <strain evidence="2 3">SL54</strain>
    </source>
</reference>
<evidence type="ECO:0000313" key="3">
    <source>
        <dbReference type="Proteomes" id="UP001156398"/>
    </source>
</evidence>
<proteinExistence type="predicted"/>
<comment type="caution">
    <text evidence="2">The sequence shown here is derived from an EMBL/GenBank/DDBJ whole genome shotgun (WGS) entry which is preliminary data.</text>
</comment>
<gene>
    <name evidence="2" type="ORF">POF43_034040</name>
</gene>
<keyword evidence="3" id="KW-1185">Reference proteome</keyword>
<accession>A0ABT6WB24</accession>
<dbReference type="Proteomes" id="UP001156398">
    <property type="component" value="Unassembled WGS sequence"/>
</dbReference>
<feature type="region of interest" description="Disordered" evidence="1">
    <location>
        <begin position="55"/>
        <end position="88"/>
    </location>
</feature>